<dbReference type="InterPro" id="IPR050682">
    <property type="entry name" value="ModA/WtpA"/>
</dbReference>
<evidence type="ECO:0000256" key="4">
    <source>
        <dbReference type="ARBA" id="ARBA00022475"/>
    </source>
</evidence>
<evidence type="ECO:0000256" key="8">
    <source>
        <dbReference type="ARBA" id="ARBA00023245"/>
    </source>
</evidence>
<dbReference type="GO" id="GO:0015689">
    <property type="term" value="P:molybdate ion transport"/>
    <property type="evidence" value="ECO:0007669"/>
    <property type="project" value="InterPro"/>
</dbReference>
<dbReference type="NCBIfam" id="NF007958">
    <property type="entry name" value="PRK10677.1"/>
    <property type="match status" value="1"/>
</dbReference>
<accession>W6MDK0</accession>
<evidence type="ECO:0000256" key="12">
    <source>
        <dbReference type="ARBA" id="ARBA00078141"/>
    </source>
</evidence>
<comment type="similarity">
    <text evidence="2">Belongs to the bacterial solute-binding protein ModA family.</text>
</comment>
<keyword evidence="15" id="KW-1185">Reference proteome</keyword>
<keyword evidence="6" id="KW-0732">Signal</keyword>
<comment type="function">
    <text evidence="9">Involved in the transport of molybdenum into the cell. Part of the binding-protein-dependent transport system ModABCD.</text>
</comment>
<evidence type="ECO:0000256" key="6">
    <source>
        <dbReference type="ARBA" id="ARBA00022729"/>
    </source>
</evidence>
<evidence type="ECO:0000256" key="1">
    <source>
        <dbReference type="ARBA" id="ARBA00004236"/>
    </source>
</evidence>
<feature type="binding site" evidence="13">
    <location>
        <position position="60"/>
    </location>
    <ligand>
        <name>molybdate</name>
        <dbReference type="ChEBI" id="CHEBI:36264"/>
    </ligand>
</feature>
<evidence type="ECO:0000256" key="5">
    <source>
        <dbReference type="ARBA" id="ARBA00022723"/>
    </source>
</evidence>
<dbReference type="InterPro" id="IPR005950">
    <property type="entry name" value="ModA"/>
</dbReference>
<gene>
    <name evidence="14" type="primary">modA</name>
    <name evidence="14" type="ORF">BN873_360092</name>
</gene>
<dbReference type="EMBL" id="CBTJ020000043">
    <property type="protein sequence ID" value="CDI02998.1"/>
    <property type="molecule type" value="Genomic_DNA"/>
</dbReference>
<dbReference type="NCBIfam" id="TIGR01256">
    <property type="entry name" value="modA"/>
    <property type="match status" value="1"/>
</dbReference>
<comment type="subcellular location">
    <subcellularLocation>
        <location evidence="1">Cell membrane</location>
    </subcellularLocation>
</comment>
<keyword evidence="3" id="KW-0813">Transport</keyword>
<dbReference type="PANTHER" id="PTHR30632:SF17">
    <property type="entry name" value="MOLYBDATE-BINDING PROTEIN MODA"/>
    <property type="match status" value="1"/>
</dbReference>
<dbReference type="GO" id="GO:0046872">
    <property type="term" value="F:metal ion binding"/>
    <property type="evidence" value="ECO:0007669"/>
    <property type="project" value="UniProtKB-KW"/>
</dbReference>
<keyword evidence="13" id="KW-0500">Molybdenum</keyword>
<dbReference type="GO" id="GO:0005886">
    <property type="term" value="C:plasma membrane"/>
    <property type="evidence" value="ECO:0007669"/>
    <property type="project" value="UniProtKB-SubCell"/>
</dbReference>
<reference evidence="14" key="2">
    <citation type="submission" date="2014-03" db="EMBL/GenBank/DDBJ databases">
        <title>Candidatus Competibacter-lineage genomes retrieved from metagenomes reveal functional metabolic diversity.</title>
        <authorList>
            <person name="McIlroy S.J."/>
            <person name="Albertsen M."/>
            <person name="Andresen E.K."/>
            <person name="Saunders A.M."/>
            <person name="Kristiansen R."/>
            <person name="Stokholm-Bjerregaard M."/>
            <person name="Nielsen K.L."/>
            <person name="Nielsen P.H."/>
        </authorList>
    </citation>
    <scope>NUCLEOTIDE SEQUENCE</scope>
    <source>
        <strain evidence="14">Run_A_D11</strain>
    </source>
</reference>
<keyword evidence="5 13" id="KW-0479">Metal-binding</keyword>
<dbReference type="PIRSF" id="PIRSF004846">
    <property type="entry name" value="ModA"/>
    <property type="match status" value="1"/>
</dbReference>
<dbReference type="FunFam" id="3.40.190.10:FF:000030">
    <property type="entry name" value="Molybdate ABC transporter substrate-binding protein"/>
    <property type="match status" value="1"/>
</dbReference>
<evidence type="ECO:0000256" key="7">
    <source>
        <dbReference type="ARBA" id="ARBA00023136"/>
    </source>
</evidence>
<evidence type="ECO:0000313" key="15">
    <source>
        <dbReference type="Proteomes" id="UP000035760"/>
    </source>
</evidence>
<comment type="caution">
    <text evidence="14">The sequence shown here is derived from an EMBL/GenBank/DDBJ whole genome shotgun (WGS) entry which is preliminary data.</text>
</comment>
<evidence type="ECO:0000256" key="9">
    <source>
        <dbReference type="ARBA" id="ARBA00056002"/>
    </source>
</evidence>
<evidence type="ECO:0000256" key="2">
    <source>
        <dbReference type="ARBA" id="ARBA00009175"/>
    </source>
</evidence>
<keyword evidence="8" id="KW-0826">Tungsten</keyword>
<evidence type="ECO:0000256" key="10">
    <source>
        <dbReference type="ARBA" id="ARBA00062515"/>
    </source>
</evidence>
<keyword evidence="4" id="KW-1003">Cell membrane</keyword>
<evidence type="ECO:0000256" key="3">
    <source>
        <dbReference type="ARBA" id="ARBA00022448"/>
    </source>
</evidence>
<evidence type="ECO:0000256" key="13">
    <source>
        <dbReference type="PIRSR" id="PIRSR004846-1"/>
    </source>
</evidence>
<dbReference type="GO" id="GO:0030973">
    <property type="term" value="F:molybdate ion binding"/>
    <property type="evidence" value="ECO:0007669"/>
    <property type="project" value="TreeGrafter"/>
</dbReference>
<keyword evidence="7" id="KW-0472">Membrane</keyword>
<proteinExistence type="inferred from homology"/>
<protein>
    <recommendedName>
        <fullName evidence="11">Molybdate-binding protein ModA</fullName>
    </recommendedName>
    <alternativeName>
        <fullName evidence="12">Molybdate/tungstate-binding protein ModA</fullName>
    </alternativeName>
</protein>
<dbReference type="GO" id="GO:0030288">
    <property type="term" value="C:outer membrane-bounded periplasmic space"/>
    <property type="evidence" value="ECO:0007669"/>
    <property type="project" value="TreeGrafter"/>
</dbReference>
<dbReference type="SUPFAM" id="SSF53850">
    <property type="entry name" value="Periplasmic binding protein-like II"/>
    <property type="match status" value="1"/>
</dbReference>
<evidence type="ECO:0000256" key="11">
    <source>
        <dbReference type="ARBA" id="ARBA00073171"/>
    </source>
</evidence>
<name>W6MDK0_9GAMM</name>
<dbReference type="Proteomes" id="UP000035760">
    <property type="component" value="Unassembled WGS sequence"/>
</dbReference>
<feature type="binding site" evidence="13">
    <location>
        <position position="197"/>
    </location>
    <ligand>
        <name>molybdate</name>
        <dbReference type="ChEBI" id="CHEBI:36264"/>
    </ligand>
</feature>
<organism evidence="14 15">
    <name type="scientific">Candidatus Competibacter denitrificans Run_A_D11</name>
    <dbReference type="NCBI Taxonomy" id="1400863"/>
    <lineage>
        <taxon>Bacteria</taxon>
        <taxon>Pseudomonadati</taxon>
        <taxon>Pseudomonadota</taxon>
        <taxon>Gammaproteobacteria</taxon>
        <taxon>Candidatus Competibacteraceae</taxon>
        <taxon>Candidatus Competibacter</taxon>
    </lineage>
</organism>
<dbReference type="Gene3D" id="3.40.190.10">
    <property type="entry name" value="Periplasmic binding protein-like II"/>
    <property type="match status" value="2"/>
</dbReference>
<feature type="binding site" evidence="13">
    <location>
        <position position="87"/>
    </location>
    <ligand>
        <name>molybdate</name>
        <dbReference type="ChEBI" id="CHEBI:36264"/>
    </ligand>
</feature>
<feature type="binding site" evidence="13">
    <location>
        <position position="215"/>
    </location>
    <ligand>
        <name>molybdate</name>
        <dbReference type="ChEBI" id="CHEBI:36264"/>
    </ligand>
</feature>
<dbReference type="Pfam" id="PF13531">
    <property type="entry name" value="SBP_bac_11"/>
    <property type="match status" value="1"/>
</dbReference>
<comment type="subunit">
    <text evidence="10">The complex is composed of two ATP-binding proteins (ModC), two transmembrane proteins (ModB) and a solute-binding protein (ModA).</text>
</comment>
<reference evidence="14" key="1">
    <citation type="submission" date="2013-07" db="EMBL/GenBank/DDBJ databases">
        <authorList>
            <person name="McIlroy S."/>
        </authorList>
    </citation>
    <scope>NUCLEOTIDE SEQUENCE [LARGE SCALE GENOMIC DNA]</scope>
    <source>
        <strain evidence="14">Run_A_D11</strain>
    </source>
</reference>
<dbReference type="STRING" id="1400863.BN873_360092"/>
<dbReference type="PANTHER" id="PTHR30632">
    <property type="entry name" value="MOLYBDATE-BINDING PERIPLASMIC PROTEIN"/>
    <property type="match status" value="1"/>
</dbReference>
<sequence>MICALWFCTVPLSHARSEGAFGMFYVGLSRWLAAFLLCWAADLFDPAGAMESITVYAAASTTNAVQDLAAQYEQENGVKVVTSFAGSSALAKQIEQGAPVDVFLSADLKWMDYLAGKGKIVQASRRNLLGNRLVLVAPKGKAFPVKLEKGFDLPGAFQGRWCSCGPEVPIGQYSQQALTTLAWWEALAARLAAAPDVRSALAFVERGECAVGIVYETDASVSGKVEVLGVFPADSHSPVLYPVALVQDAKPAAQHFLDFLRSPAAVQSFRRYSFTVLDSP</sequence>
<dbReference type="AlphaFoldDB" id="W6MDK0"/>
<evidence type="ECO:0000313" key="14">
    <source>
        <dbReference type="EMBL" id="CDI02998.1"/>
    </source>
</evidence>